<dbReference type="InterPro" id="IPR039119">
    <property type="entry name" value="ABT1/Esf2"/>
</dbReference>
<comment type="caution">
    <text evidence="9">The sequence shown here is derived from an EMBL/GenBank/DDBJ whole genome shotgun (WGS) entry which is preliminary data.</text>
</comment>
<name>A0A9P8TPT9_WICPI</name>
<dbReference type="Gene3D" id="3.30.70.330">
    <property type="match status" value="1"/>
</dbReference>
<evidence type="ECO:0000256" key="1">
    <source>
        <dbReference type="ARBA" id="ARBA00004604"/>
    </source>
</evidence>
<evidence type="ECO:0000256" key="2">
    <source>
        <dbReference type="ARBA" id="ARBA00005819"/>
    </source>
</evidence>
<dbReference type="GO" id="GO:0003723">
    <property type="term" value="F:RNA binding"/>
    <property type="evidence" value="ECO:0007669"/>
    <property type="project" value="UniProtKB-KW"/>
</dbReference>
<dbReference type="InterPro" id="IPR012677">
    <property type="entry name" value="Nucleotide-bd_a/b_plait_sf"/>
</dbReference>
<feature type="compositionally biased region" description="Acidic residues" evidence="8">
    <location>
        <begin position="76"/>
        <end position="92"/>
    </location>
</feature>
<comment type="subcellular location">
    <subcellularLocation>
        <location evidence="1">Nucleus</location>
        <location evidence="1">Nucleolus</location>
    </subcellularLocation>
</comment>
<proteinExistence type="inferred from homology"/>
<dbReference type="OrthoDB" id="287393at2759"/>
<organism evidence="9 10">
    <name type="scientific">Wickerhamomyces pijperi</name>
    <name type="common">Yeast</name>
    <name type="synonym">Pichia pijperi</name>
    <dbReference type="NCBI Taxonomy" id="599730"/>
    <lineage>
        <taxon>Eukaryota</taxon>
        <taxon>Fungi</taxon>
        <taxon>Dikarya</taxon>
        <taxon>Ascomycota</taxon>
        <taxon>Saccharomycotina</taxon>
        <taxon>Saccharomycetes</taxon>
        <taxon>Phaffomycetales</taxon>
        <taxon>Wickerhamomycetaceae</taxon>
        <taxon>Wickerhamomyces</taxon>
    </lineage>
</organism>
<reference evidence="9" key="2">
    <citation type="submission" date="2021-01" db="EMBL/GenBank/DDBJ databases">
        <authorList>
            <person name="Schikora-Tamarit M.A."/>
        </authorList>
    </citation>
    <scope>NUCLEOTIDE SEQUENCE</scope>
    <source>
        <strain evidence="9">CBS2887</strain>
    </source>
</reference>
<reference evidence="9" key="1">
    <citation type="journal article" date="2021" name="Open Biol.">
        <title>Shared evolutionary footprints suggest mitochondrial oxidative damage underlies multiple complex I losses in fungi.</title>
        <authorList>
            <person name="Schikora-Tamarit M.A."/>
            <person name="Marcet-Houben M."/>
            <person name="Nosek J."/>
            <person name="Gabaldon T."/>
        </authorList>
    </citation>
    <scope>NUCLEOTIDE SEQUENCE</scope>
    <source>
        <strain evidence="9">CBS2887</strain>
    </source>
</reference>
<dbReference type="Proteomes" id="UP000774326">
    <property type="component" value="Unassembled WGS sequence"/>
</dbReference>
<dbReference type="InterPro" id="IPR034353">
    <property type="entry name" value="ABT1/ESF2_RRM"/>
</dbReference>
<comment type="similarity">
    <text evidence="2">Belongs to the ESF2/ABP1 family.</text>
</comment>
<evidence type="ECO:0000256" key="8">
    <source>
        <dbReference type="SAM" id="MobiDB-lite"/>
    </source>
</evidence>
<feature type="compositionally biased region" description="Acidic residues" evidence="8">
    <location>
        <begin position="298"/>
        <end position="307"/>
    </location>
</feature>
<dbReference type="GO" id="GO:0000447">
    <property type="term" value="P:endonucleolytic cleavage in ITS1 to separate SSU-rRNA from 5.8S rRNA and LSU-rRNA from tricistronic rRNA transcript (SSU-rRNA, 5.8S rRNA, LSU-rRNA)"/>
    <property type="evidence" value="ECO:0007669"/>
    <property type="project" value="TreeGrafter"/>
</dbReference>
<dbReference type="CDD" id="cd12263">
    <property type="entry name" value="RRM_ABT1_like"/>
    <property type="match status" value="1"/>
</dbReference>
<evidence type="ECO:0000256" key="5">
    <source>
        <dbReference type="ARBA" id="ARBA00022884"/>
    </source>
</evidence>
<keyword evidence="5" id="KW-0694">RNA-binding</keyword>
<feature type="compositionally biased region" description="Basic and acidic residues" evidence="8">
    <location>
        <begin position="322"/>
        <end position="339"/>
    </location>
</feature>
<keyword evidence="10" id="KW-1185">Reference proteome</keyword>
<feature type="region of interest" description="Disordered" evidence="8">
    <location>
        <begin position="282"/>
        <end position="346"/>
    </location>
</feature>
<evidence type="ECO:0000256" key="3">
    <source>
        <dbReference type="ARBA" id="ARBA00013906"/>
    </source>
</evidence>
<dbReference type="InterPro" id="IPR035979">
    <property type="entry name" value="RBD_domain_sf"/>
</dbReference>
<dbReference type="GO" id="GO:0000472">
    <property type="term" value="P:endonucleolytic cleavage to generate mature 5'-end of SSU-rRNA from (SSU-rRNA, 5.8S rRNA, LSU-rRNA)"/>
    <property type="evidence" value="ECO:0007669"/>
    <property type="project" value="TreeGrafter"/>
</dbReference>
<evidence type="ECO:0000256" key="6">
    <source>
        <dbReference type="ARBA" id="ARBA00023242"/>
    </source>
</evidence>
<accession>A0A9P8TPT9</accession>
<dbReference type="PANTHER" id="PTHR12311:SF7">
    <property type="entry name" value="ACTIVATOR OF BASAL TRANSCRIPTION 1"/>
    <property type="match status" value="1"/>
</dbReference>
<sequence>MDKFIGNNSDSEDDVRDLGSDEEFFNIGKSKAKNSKAAEQDDDESEDDLIDSEGEEEQLIATKSKKKDSKKQRDAFEEEDEEESEDDEEEQEGKDQAITDLNKGTKREVEDKHNLNELFRKSKLTTNNKLSKSKKKGKTGVVYLSKIPPYMKPAKMRQILSRFGEVDRLFLKKETTQKHKKRVQSGGNKKDMYEEGWAEFIRKKDAKLAAETLNGNILGGKKGNFYYDDVMNIKYLSGFKWIDLTQQISKENEIRESKLLMEVSQAKKLNSAFIKNVEKSKMVQNMQSKKRERSAGENGEDAEEQAEQDIRRTFHQRKITSKRHDADKELKEKNNEKLDSVLSRVF</sequence>
<dbReference type="GO" id="GO:0005730">
    <property type="term" value="C:nucleolus"/>
    <property type="evidence" value="ECO:0007669"/>
    <property type="project" value="UniProtKB-SubCell"/>
</dbReference>
<feature type="compositionally biased region" description="Acidic residues" evidence="8">
    <location>
        <begin position="40"/>
        <end position="58"/>
    </location>
</feature>
<evidence type="ECO:0000313" key="9">
    <source>
        <dbReference type="EMBL" id="KAH3686585.1"/>
    </source>
</evidence>
<feature type="compositionally biased region" description="Acidic residues" evidence="8">
    <location>
        <begin position="10"/>
        <end position="24"/>
    </location>
</feature>
<dbReference type="GO" id="GO:0034462">
    <property type="term" value="P:small-subunit processome assembly"/>
    <property type="evidence" value="ECO:0007669"/>
    <property type="project" value="TreeGrafter"/>
</dbReference>
<evidence type="ECO:0000256" key="7">
    <source>
        <dbReference type="ARBA" id="ARBA00032634"/>
    </source>
</evidence>
<dbReference type="GO" id="GO:0000480">
    <property type="term" value="P:endonucleolytic cleavage in 5'-ETS of tricistronic rRNA transcript (SSU-rRNA, 5.8S rRNA, LSU-rRNA)"/>
    <property type="evidence" value="ECO:0007669"/>
    <property type="project" value="TreeGrafter"/>
</dbReference>
<evidence type="ECO:0000256" key="4">
    <source>
        <dbReference type="ARBA" id="ARBA00021800"/>
    </source>
</evidence>
<feature type="region of interest" description="Disordered" evidence="8">
    <location>
        <begin position="1"/>
        <end position="133"/>
    </location>
</feature>
<dbReference type="EMBL" id="JAEUBG010001300">
    <property type="protein sequence ID" value="KAH3686585.1"/>
    <property type="molecule type" value="Genomic_DNA"/>
</dbReference>
<evidence type="ECO:0000313" key="10">
    <source>
        <dbReference type="Proteomes" id="UP000774326"/>
    </source>
</evidence>
<keyword evidence="6" id="KW-0539">Nucleus</keyword>
<dbReference type="AlphaFoldDB" id="A0A9P8TPT9"/>
<feature type="compositionally biased region" description="Basic and acidic residues" evidence="8">
    <location>
        <begin position="93"/>
        <end position="120"/>
    </location>
</feature>
<gene>
    <name evidence="9" type="ORF">WICPIJ_002429</name>
</gene>
<dbReference type="SUPFAM" id="SSF54928">
    <property type="entry name" value="RNA-binding domain, RBD"/>
    <property type="match status" value="1"/>
</dbReference>
<protein>
    <recommendedName>
        <fullName evidence="3">Pre-rRNA-processing protein ESF2</fullName>
    </recommendedName>
    <alternativeName>
        <fullName evidence="7">18S rRNA factor 2</fullName>
    </alternativeName>
    <alternativeName>
        <fullName evidence="4">Pre-rRNA-processing protein esf2</fullName>
    </alternativeName>
</protein>
<dbReference type="PANTHER" id="PTHR12311">
    <property type="entry name" value="ACTIVATOR OF BASAL TRANSCRIPTION 1"/>
    <property type="match status" value="1"/>
</dbReference>